<accession>A0AAD9Z5W5</accession>
<proteinExistence type="predicted"/>
<keyword evidence="2" id="KW-1185">Reference proteome</keyword>
<dbReference type="Proteomes" id="UP001276659">
    <property type="component" value="Unassembled WGS sequence"/>
</dbReference>
<name>A0AAD9Z5W5_9LECA</name>
<protein>
    <submittedName>
        <fullName evidence="1">Uncharacterized protein</fullName>
    </submittedName>
</protein>
<comment type="caution">
    <text evidence="1">The sequence shown here is derived from an EMBL/GenBank/DDBJ whole genome shotgun (WGS) entry which is preliminary data.</text>
</comment>
<evidence type="ECO:0000313" key="1">
    <source>
        <dbReference type="EMBL" id="KAK3170078.1"/>
    </source>
</evidence>
<sequence length="158" mass="17886">MDRDDGKDPFAYHTYYAKNGLTIATMIEFRAFCADFFERHVRLTKRRLSPRDNTSGKPSETYNSFRKPIIAGQQAVITSLQDLSARQEAFIRDLNEQFTALQAINHEQQKLLSHFRDYVEGDNFLGDGLKEDKNLGDLLDGLLKLQGEGAEAGIDSVP</sequence>
<reference evidence="1" key="1">
    <citation type="submission" date="2022-11" db="EMBL/GenBank/DDBJ databases">
        <title>Chromosomal genome sequence assembly and mating type (MAT) locus characterization of the leprose asexual lichenized fungus Lepraria neglecta (Nyl.) Erichsen.</title>
        <authorList>
            <person name="Allen J.L."/>
            <person name="Pfeffer B."/>
        </authorList>
    </citation>
    <scope>NUCLEOTIDE SEQUENCE</scope>
    <source>
        <strain evidence="1">Allen 5258</strain>
    </source>
</reference>
<dbReference type="AlphaFoldDB" id="A0AAD9Z5W5"/>
<gene>
    <name evidence="1" type="ORF">OEA41_009463</name>
</gene>
<evidence type="ECO:0000313" key="2">
    <source>
        <dbReference type="Proteomes" id="UP001276659"/>
    </source>
</evidence>
<organism evidence="1 2">
    <name type="scientific">Lepraria neglecta</name>
    <dbReference type="NCBI Taxonomy" id="209136"/>
    <lineage>
        <taxon>Eukaryota</taxon>
        <taxon>Fungi</taxon>
        <taxon>Dikarya</taxon>
        <taxon>Ascomycota</taxon>
        <taxon>Pezizomycotina</taxon>
        <taxon>Lecanoromycetes</taxon>
        <taxon>OSLEUM clade</taxon>
        <taxon>Lecanoromycetidae</taxon>
        <taxon>Lecanorales</taxon>
        <taxon>Lecanorineae</taxon>
        <taxon>Stereocaulaceae</taxon>
        <taxon>Lepraria</taxon>
    </lineage>
</organism>
<dbReference type="EMBL" id="JASNWA010000009">
    <property type="protein sequence ID" value="KAK3170078.1"/>
    <property type="molecule type" value="Genomic_DNA"/>
</dbReference>